<feature type="transmembrane region" description="Helical" evidence="1">
    <location>
        <begin position="85"/>
        <end position="104"/>
    </location>
</feature>
<dbReference type="InterPro" id="IPR001036">
    <property type="entry name" value="Acrflvin-R"/>
</dbReference>
<evidence type="ECO:0000256" key="1">
    <source>
        <dbReference type="SAM" id="Phobius"/>
    </source>
</evidence>
<dbReference type="STRING" id="34097.SAMN02745150_01432"/>
<dbReference type="InterPro" id="IPR027463">
    <property type="entry name" value="AcrB_DN_DC_subdom"/>
</dbReference>
<dbReference type="Gene3D" id="3.30.70.1440">
    <property type="entry name" value="Multidrug efflux transporter AcrB pore domain"/>
    <property type="match status" value="1"/>
</dbReference>
<evidence type="ECO:0000313" key="3">
    <source>
        <dbReference type="Proteomes" id="UP000240042"/>
    </source>
</evidence>
<dbReference type="RefSeq" id="WP_092320102.1">
    <property type="nucleotide sequence ID" value="NZ_FOKY01000027.1"/>
</dbReference>
<dbReference type="AlphaFoldDB" id="A0A1I1F925"/>
<proteinExistence type="predicted"/>
<keyword evidence="1" id="KW-0812">Transmembrane</keyword>
<dbReference type="SUPFAM" id="SSF82866">
    <property type="entry name" value="Multidrug efflux transporter AcrB transmembrane domain"/>
    <property type="match status" value="1"/>
</dbReference>
<organism evidence="2 3">
    <name type="scientific">Brevinema andersonii</name>
    <dbReference type="NCBI Taxonomy" id="34097"/>
    <lineage>
        <taxon>Bacteria</taxon>
        <taxon>Pseudomonadati</taxon>
        <taxon>Spirochaetota</taxon>
        <taxon>Spirochaetia</taxon>
        <taxon>Brevinematales</taxon>
        <taxon>Brevinemataceae</taxon>
        <taxon>Brevinema</taxon>
    </lineage>
</organism>
<protein>
    <submittedName>
        <fullName evidence="2">AcrB/AcrD/AcrF family protein</fullName>
    </submittedName>
</protein>
<dbReference type="Gene3D" id="3.30.2090.10">
    <property type="entry name" value="Multidrug efflux transporter AcrB TolC docking domain, DN and DC subdomains"/>
    <property type="match status" value="1"/>
</dbReference>
<dbReference type="PANTHER" id="PTHR32063">
    <property type="match status" value="1"/>
</dbReference>
<sequence>MFPVVALNQVANFSEEKESTKIRSENGLYTVKVLDTMQNVNVLSNNTFSILSKIEKQFANKTNQLTAAPYFENEKEETAKRMKEIGITVALGLVLIFGLLIFLFNSYIHTIIVLSVTPFISVCLVIRLTNYAATSE</sequence>
<dbReference type="Proteomes" id="UP000240042">
    <property type="component" value="Unassembled WGS sequence"/>
</dbReference>
<feature type="transmembrane region" description="Helical" evidence="1">
    <location>
        <begin position="110"/>
        <end position="129"/>
    </location>
</feature>
<dbReference type="GO" id="GO:0005886">
    <property type="term" value="C:plasma membrane"/>
    <property type="evidence" value="ECO:0007669"/>
    <property type="project" value="TreeGrafter"/>
</dbReference>
<gene>
    <name evidence="2" type="ORF">SAMN02745150_01432</name>
</gene>
<keyword evidence="3" id="KW-1185">Reference proteome</keyword>
<dbReference type="GO" id="GO:0042910">
    <property type="term" value="F:xenobiotic transmembrane transporter activity"/>
    <property type="evidence" value="ECO:0007669"/>
    <property type="project" value="TreeGrafter"/>
</dbReference>
<keyword evidence="1" id="KW-1133">Transmembrane helix</keyword>
<keyword evidence="1" id="KW-0472">Membrane</keyword>
<dbReference type="Gene3D" id="1.20.1640.10">
    <property type="entry name" value="Multidrug efflux transporter AcrB transmembrane domain"/>
    <property type="match status" value="1"/>
</dbReference>
<evidence type="ECO:0000313" key="2">
    <source>
        <dbReference type="EMBL" id="SFB95456.1"/>
    </source>
</evidence>
<dbReference type="Pfam" id="PF00873">
    <property type="entry name" value="ACR_tran"/>
    <property type="match status" value="1"/>
</dbReference>
<dbReference type="EMBL" id="FOKY01000027">
    <property type="protein sequence ID" value="SFB95456.1"/>
    <property type="molecule type" value="Genomic_DNA"/>
</dbReference>
<reference evidence="3" key="1">
    <citation type="submission" date="2016-10" db="EMBL/GenBank/DDBJ databases">
        <authorList>
            <person name="Varghese N."/>
            <person name="Submissions S."/>
        </authorList>
    </citation>
    <scope>NUCLEOTIDE SEQUENCE [LARGE SCALE GENOMIC DNA]</scope>
    <source>
        <strain evidence="3">ATCC 43811</strain>
    </source>
</reference>
<accession>A0A1I1F925</accession>
<name>A0A1I1F925_BREAD</name>
<dbReference type="PANTHER" id="PTHR32063:SF24">
    <property type="entry name" value="CATION EFFLUX SYSTEM (ACRB_ACRD_ACRF FAMILY)"/>
    <property type="match status" value="1"/>
</dbReference>